<dbReference type="InterPro" id="IPR036388">
    <property type="entry name" value="WH-like_DNA-bd_sf"/>
</dbReference>
<organism evidence="6 7">
    <name type="scientific">Acidiferrimicrobium australe</name>
    <dbReference type="NCBI Taxonomy" id="2664430"/>
    <lineage>
        <taxon>Bacteria</taxon>
        <taxon>Bacillati</taxon>
        <taxon>Actinomycetota</taxon>
        <taxon>Acidimicrobiia</taxon>
        <taxon>Acidimicrobiales</taxon>
        <taxon>Acidimicrobiaceae</taxon>
        <taxon>Acidiferrimicrobium</taxon>
    </lineage>
</organism>
<dbReference type="InterPro" id="IPR001867">
    <property type="entry name" value="OmpR/PhoB-type_DNA-bd"/>
</dbReference>
<feature type="DNA-binding region" description="OmpR/PhoB-type" evidence="3">
    <location>
        <begin position="126"/>
        <end position="224"/>
    </location>
</feature>
<dbReference type="Pfam" id="PF00072">
    <property type="entry name" value="Response_reg"/>
    <property type="match status" value="1"/>
</dbReference>
<protein>
    <submittedName>
        <fullName evidence="6">Response regulator</fullName>
    </submittedName>
</protein>
<dbReference type="CDD" id="cd00383">
    <property type="entry name" value="trans_reg_C"/>
    <property type="match status" value="1"/>
</dbReference>
<sequence length="228" mass="24973">MQVLVVEDDPKIALFLERGLGAEGHVVTVAGSAEDSRRWLAALGSQLDLVLLDLGLPGEDGTELLRSMRAGGFAAPIIIVTARDAVRDKVTGLDAGANDYITKPFAFDELLARIRAVRRSAGQPAQTELVVGDLRLDLLTKVAQRGGRQIELAPREWVMLELFMRHPRQVLSRTQILSNVWHYSFEPGSNVVDVYVGYLRRKINLPGLAPLIQTVRGAGYRLQPPSSG</sequence>
<feature type="domain" description="OmpR/PhoB-type" evidence="5">
    <location>
        <begin position="126"/>
        <end position="224"/>
    </location>
</feature>
<name>A0ABW9QRU0_9ACTN</name>
<dbReference type="SMART" id="SM00448">
    <property type="entry name" value="REC"/>
    <property type="match status" value="1"/>
</dbReference>
<gene>
    <name evidence="6" type="ORF">GHK86_07470</name>
</gene>
<keyword evidence="7" id="KW-1185">Reference proteome</keyword>
<dbReference type="Gene3D" id="1.10.10.10">
    <property type="entry name" value="Winged helix-like DNA-binding domain superfamily/Winged helix DNA-binding domain"/>
    <property type="match status" value="1"/>
</dbReference>
<feature type="domain" description="Response regulatory" evidence="4">
    <location>
        <begin position="2"/>
        <end position="118"/>
    </location>
</feature>
<evidence type="ECO:0000259" key="5">
    <source>
        <dbReference type="PROSITE" id="PS51755"/>
    </source>
</evidence>
<dbReference type="Proteomes" id="UP000437736">
    <property type="component" value="Unassembled WGS sequence"/>
</dbReference>
<reference evidence="6 7" key="1">
    <citation type="submission" date="2019-11" db="EMBL/GenBank/DDBJ databases">
        <title>Acidiferrimicrobium australis gen. nov., sp. nov., an acidophilic and obligately heterotrophic, member of the Actinobacteria that catalyses dissimilatory oxido- reduction of iron isolated from metal-rich acidic water in Chile.</title>
        <authorList>
            <person name="Gonzalez D."/>
            <person name="Huber K."/>
            <person name="Hedrich S."/>
            <person name="Rojas-Villalobos C."/>
            <person name="Quatrini R."/>
            <person name="Dinamarca M.A."/>
            <person name="Schwarz A."/>
            <person name="Canales C."/>
            <person name="Nancucheo I."/>
        </authorList>
    </citation>
    <scope>NUCLEOTIDE SEQUENCE [LARGE SCALE GENOMIC DNA]</scope>
    <source>
        <strain evidence="6 7">USS-CCA1</strain>
    </source>
</reference>
<evidence type="ECO:0000256" key="3">
    <source>
        <dbReference type="PROSITE-ProRule" id="PRU01091"/>
    </source>
</evidence>
<dbReference type="EMBL" id="WJHE01000330">
    <property type="protein sequence ID" value="MST32560.1"/>
    <property type="molecule type" value="Genomic_DNA"/>
</dbReference>
<feature type="modified residue" description="4-aspartylphosphate" evidence="2">
    <location>
        <position position="53"/>
    </location>
</feature>
<evidence type="ECO:0000313" key="7">
    <source>
        <dbReference type="Proteomes" id="UP000437736"/>
    </source>
</evidence>
<dbReference type="SMART" id="SM00862">
    <property type="entry name" value="Trans_reg_C"/>
    <property type="match status" value="1"/>
</dbReference>
<evidence type="ECO:0000313" key="6">
    <source>
        <dbReference type="EMBL" id="MST32560.1"/>
    </source>
</evidence>
<dbReference type="Pfam" id="PF00486">
    <property type="entry name" value="Trans_reg_C"/>
    <property type="match status" value="1"/>
</dbReference>
<dbReference type="PROSITE" id="PS50110">
    <property type="entry name" value="RESPONSE_REGULATORY"/>
    <property type="match status" value="1"/>
</dbReference>
<keyword evidence="2" id="KW-0597">Phosphoprotein</keyword>
<dbReference type="Gene3D" id="6.10.250.690">
    <property type="match status" value="1"/>
</dbReference>
<dbReference type="Gene3D" id="3.40.50.2300">
    <property type="match status" value="1"/>
</dbReference>
<dbReference type="InterPro" id="IPR001789">
    <property type="entry name" value="Sig_transdc_resp-reg_receiver"/>
</dbReference>
<keyword evidence="1 3" id="KW-0238">DNA-binding</keyword>
<evidence type="ECO:0000256" key="2">
    <source>
        <dbReference type="PROSITE-ProRule" id="PRU00169"/>
    </source>
</evidence>
<dbReference type="PANTHER" id="PTHR48111">
    <property type="entry name" value="REGULATOR OF RPOS"/>
    <property type="match status" value="1"/>
</dbReference>
<dbReference type="PANTHER" id="PTHR48111:SF38">
    <property type="entry name" value="TWO-COMPONENT RESPONSE REGULATOR"/>
    <property type="match status" value="1"/>
</dbReference>
<evidence type="ECO:0000259" key="4">
    <source>
        <dbReference type="PROSITE" id="PS50110"/>
    </source>
</evidence>
<proteinExistence type="predicted"/>
<comment type="caution">
    <text evidence="6">The sequence shown here is derived from an EMBL/GenBank/DDBJ whole genome shotgun (WGS) entry which is preliminary data.</text>
</comment>
<evidence type="ECO:0000256" key="1">
    <source>
        <dbReference type="ARBA" id="ARBA00023125"/>
    </source>
</evidence>
<dbReference type="SUPFAM" id="SSF52172">
    <property type="entry name" value="CheY-like"/>
    <property type="match status" value="1"/>
</dbReference>
<dbReference type="PROSITE" id="PS51755">
    <property type="entry name" value="OMPR_PHOB"/>
    <property type="match status" value="1"/>
</dbReference>
<dbReference type="InterPro" id="IPR039420">
    <property type="entry name" value="WalR-like"/>
</dbReference>
<accession>A0ABW9QRU0</accession>
<dbReference type="InterPro" id="IPR011006">
    <property type="entry name" value="CheY-like_superfamily"/>
</dbReference>